<comment type="caution">
    <text evidence="1">The sequence shown here is derived from an EMBL/GenBank/DDBJ whole genome shotgun (WGS) entry which is preliminary data.</text>
</comment>
<dbReference type="EMBL" id="JPOX01000111">
    <property type="protein sequence ID" value="KFX40751.1"/>
    <property type="molecule type" value="Genomic_DNA"/>
</dbReference>
<gene>
    <name evidence="1" type="ORF">GQ26_1110010</name>
</gene>
<dbReference type="Pfam" id="PF04681">
    <property type="entry name" value="Bys1"/>
    <property type="match status" value="1"/>
</dbReference>
<protein>
    <submittedName>
        <fullName evidence="1">S-ribosylhomocysteine lyase</fullName>
    </submittedName>
</protein>
<dbReference type="InterPro" id="IPR006771">
    <property type="entry name" value="CetA-like"/>
</dbReference>
<reference key="1">
    <citation type="journal article" date="2014" name="PLoS Genet.">
        <title>Signature Gene Expression Reveals Novel Clues to the Molecular Mechanisms of Dimorphic Transition in Penicillium marneffei.</title>
        <authorList>
            <person name="Yang E."/>
            <person name="Wang G."/>
            <person name="Cai J."/>
            <person name="Woo P.C."/>
            <person name="Lau S.K."/>
            <person name="Yuen K.-Y."/>
            <person name="Chow W.-N."/>
            <person name="Lin X."/>
        </authorList>
    </citation>
    <scope>NUCLEOTIDE SEQUENCE [LARGE SCALE GENOMIC DNA]</scope>
    <source>
        <strain>PM1</strain>
    </source>
</reference>
<reference evidence="1" key="2">
    <citation type="journal article" date="2014" name="PLoS Genet.">
        <title>Signature gene expression reveals novel clues to the molecular mechanisms of dimorphic transition in Penicillium marneffei.</title>
        <authorList>
            <person name="Yang E."/>
            <person name="Wang G."/>
            <person name="Cai J."/>
            <person name="Woo P.C."/>
            <person name="Lau S.K."/>
            <person name="Yuen K.-Y."/>
            <person name="Chow W.-N."/>
            <person name="Lin X."/>
        </authorList>
    </citation>
    <scope>NUCLEOTIDE SEQUENCE</scope>
    <source>
        <strain evidence="1">PM1</strain>
    </source>
</reference>
<dbReference type="AlphaFoldDB" id="A0A093V1U2"/>
<keyword evidence="1" id="KW-0456">Lyase</keyword>
<name>A0A093V1U2_TALMA</name>
<sequence length="112" mass="12782">PYGSQNLILTPGTHYIEHIRRSIDGVDLKITITPDGLLNCAPQTHFHYNWHGDEIYYVIYNSYGDPLDGHSVVLAPVQPKGPHCKHITWFNGFPRRSRTYLYKCGDNSDLAL</sequence>
<proteinExistence type="predicted"/>
<feature type="non-terminal residue" evidence="1">
    <location>
        <position position="1"/>
    </location>
</feature>
<accession>A0A093V1U2</accession>
<organism evidence="1">
    <name type="scientific">Talaromyces marneffei PM1</name>
    <dbReference type="NCBI Taxonomy" id="1077442"/>
    <lineage>
        <taxon>Eukaryota</taxon>
        <taxon>Fungi</taxon>
        <taxon>Dikarya</taxon>
        <taxon>Ascomycota</taxon>
        <taxon>Pezizomycotina</taxon>
        <taxon>Eurotiomycetes</taxon>
        <taxon>Eurotiomycetidae</taxon>
        <taxon>Eurotiales</taxon>
        <taxon>Trichocomaceae</taxon>
        <taxon>Talaromyces</taxon>
        <taxon>Talaromyces sect. Talaromyces</taxon>
    </lineage>
</organism>
<evidence type="ECO:0000313" key="1">
    <source>
        <dbReference type="EMBL" id="KFX40751.1"/>
    </source>
</evidence>
<dbReference type="GO" id="GO:0016829">
    <property type="term" value="F:lyase activity"/>
    <property type="evidence" value="ECO:0007669"/>
    <property type="project" value="UniProtKB-KW"/>
</dbReference>
<dbReference type="HOGENOM" id="CLU_2151880_0_0_1"/>